<sequence length="182" mass="19895">MSRIGKKIRKLPAGVTAELKANELVIKGPKGELKQVIHPRVTVVIKDGEITTQVINTENTRDRSLWGTFSSIIENMIEGVTNGFKKQLEINGVGYKAAVKGALLSLEVGFSHSVEVQPMPGVTFKVEKNIITVEGIDKQLVGEMAAMIRRVRKPEPYKGKGIKYLEETIVRKAGKTAAKTAA</sequence>
<dbReference type="PANTHER" id="PTHR11655:SF14">
    <property type="entry name" value="LARGE RIBOSOMAL SUBUNIT PROTEIN UL6M"/>
    <property type="match status" value="1"/>
</dbReference>
<dbReference type="InterPro" id="IPR000702">
    <property type="entry name" value="Ribosomal_uL6-like"/>
</dbReference>
<evidence type="ECO:0000256" key="1">
    <source>
        <dbReference type="ARBA" id="ARBA00009356"/>
    </source>
</evidence>
<dbReference type="NCBIfam" id="TIGR03654">
    <property type="entry name" value="L6_bact"/>
    <property type="match status" value="1"/>
</dbReference>
<evidence type="ECO:0000259" key="7">
    <source>
        <dbReference type="Pfam" id="PF00347"/>
    </source>
</evidence>
<dbReference type="PANTHER" id="PTHR11655">
    <property type="entry name" value="60S/50S RIBOSOMAL PROTEIN L6/L9"/>
    <property type="match status" value="1"/>
</dbReference>
<keyword evidence="4 6" id="KW-0699">rRNA-binding</keyword>
<gene>
    <name evidence="4" type="primary">rplF</name>
    <name evidence="8" type="ORF">A3D53_02520</name>
</gene>
<reference evidence="8 9" key="1">
    <citation type="journal article" date="2016" name="Nat. Commun.">
        <title>Thousands of microbial genomes shed light on interconnected biogeochemical processes in an aquifer system.</title>
        <authorList>
            <person name="Anantharaman K."/>
            <person name="Brown C.T."/>
            <person name="Hug L.A."/>
            <person name="Sharon I."/>
            <person name="Castelle C.J."/>
            <person name="Probst A.J."/>
            <person name="Thomas B.C."/>
            <person name="Singh A."/>
            <person name="Wilkins M.J."/>
            <person name="Karaoz U."/>
            <person name="Brodie E.L."/>
            <person name="Williams K.H."/>
            <person name="Hubbard S.S."/>
            <person name="Banfield J.F."/>
        </authorList>
    </citation>
    <scope>NUCLEOTIDE SEQUENCE [LARGE SCALE GENOMIC DNA]</scope>
</reference>
<keyword evidence="2 4" id="KW-0689">Ribosomal protein</keyword>
<comment type="function">
    <text evidence="4 6">This protein binds to the 23S rRNA, and is important in its secondary structure. It is located near the subunit interface in the base of the L7/L12 stalk, and near the tRNA binding site of the peptidyltransferase center.</text>
</comment>
<dbReference type="InterPro" id="IPR036789">
    <property type="entry name" value="Ribosomal_uL6-like_a/b-dom_sf"/>
</dbReference>
<dbReference type="PIRSF" id="PIRSF002162">
    <property type="entry name" value="Ribosomal_L6"/>
    <property type="match status" value="1"/>
</dbReference>
<dbReference type="AlphaFoldDB" id="A0A1F6MBK2"/>
<dbReference type="GO" id="GO:0019843">
    <property type="term" value="F:rRNA binding"/>
    <property type="evidence" value="ECO:0007669"/>
    <property type="project" value="UniProtKB-UniRule"/>
</dbReference>
<dbReference type="PRINTS" id="PR00059">
    <property type="entry name" value="RIBOSOMALL6"/>
</dbReference>
<dbReference type="GO" id="GO:0002181">
    <property type="term" value="P:cytoplasmic translation"/>
    <property type="evidence" value="ECO:0007669"/>
    <property type="project" value="TreeGrafter"/>
</dbReference>
<proteinExistence type="inferred from homology"/>
<dbReference type="HAMAP" id="MF_01365_B">
    <property type="entry name" value="Ribosomal_uL6_B"/>
    <property type="match status" value="1"/>
</dbReference>
<dbReference type="InterPro" id="IPR020040">
    <property type="entry name" value="Ribosomal_uL6_a/b-dom"/>
</dbReference>
<dbReference type="EMBL" id="MFQA01000019">
    <property type="protein sequence ID" value="OGH69037.1"/>
    <property type="molecule type" value="Genomic_DNA"/>
</dbReference>
<dbReference type="Gene3D" id="3.90.930.12">
    <property type="entry name" value="Ribosomal protein L6, alpha-beta domain"/>
    <property type="match status" value="2"/>
</dbReference>
<dbReference type="InterPro" id="IPR002358">
    <property type="entry name" value="Ribosomal_uL6_CS"/>
</dbReference>
<evidence type="ECO:0000256" key="2">
    <source>
        <dbReference type="ARBA" id="ARBA00022980"/>
    </source>
</evidence>
<keyword evidence="4 6" id="KW-0694">RNA-binding</keyword>
<dbReference type="FunFam" id="3.90.930.12:FF:000001">
    <property type="entry name" value="50S ribosomal protein L6"/>
    <property type="match status" value="1"/>
</dbReference>
<comment type="similarity">
    <text evidence="1 4 5">Belongs to the universal ribosomal protein uL6 family.</text>
</comment>
<feature type="domain" description="Large ribosomal subunit protein uL6 alpha-beta" evidence="7">
    <location>
        <begin position="12"/>
        <end position="83"/>
    </location>
</feature>
<name>A0A1F6MBK2_9BACT</name>
<evidence type="ECO:0000256" key="6">
    <source>
        <dbReference type="RuleBase" id="RU003870"/>
    </source>
</evidence>
<comment type="subunit">
    <text evidence="4">Part of the 50S ribosomal subunit.</text>
</comment>
<dbReference type="Pfam" id="PF00347">
    <property type="entry name" value="Ribosomal_L6"/>
    <property type="match status" value="2"/>
</dbReference>
<feature type="domain" description="Large ribosomal subunit protein uL6 alpha-beta" evidence="7">
    <location>
        <begin position="92"/>
        <end position="164"/>
    </location>
</feature>
<evidence type="ECO:0000313" key="8">
    <source>
        <dbReference type="EMBL" id="OGH69037.1"/>
    </source>
</evidence>
<dbReference type="GO" id="GO:0022625">
    <property type="term" value="C:cytosolic large ribosomal subunit"/>
    <property type="evidence" value="ECO:0007669"/>
    <property type="project" value="UniProtKB-UniRule"/>
</dbReference>
<dbReference type="SUPFAM" id="SSF56053">
    <property type="entry name" value="Ribosomal protein L6"/>
    <property type="match status" value="2"/>
</dbReference>
<dbReference type="InterPro" id="IPR019906">
    <property type="entry name" value="Ribosomal_uL6_bac-type"/>
</dbReference>
<dbReference type="Proteomes" id="UP000176413">
    <property type="component" value="Unassembled WGS sequence"/>
</dbReference>
<evidence type="ECO:0000313" key="9">
    <source>
        <dbReference type="Proteomes" id="UP000176413"/>
    </source>
</evidence>
<protein>
    <recommendedName>
        <fullName evidence="4">Large ribosomal subunit protein uL6</fullName>
    </recommendedName>
</protein>
<comment type="caution">
    <text evidence="8">The sequence shown here is derived from an EMBL/GenBank/DDBJ whole genome shotgun (WGS) entry which is preliminary data.</text>
</comment>
<keyword evidence="3 4" id="KW-0687">Ribonucleoprotein</keyword>
<accession>A0A1F6MBK2</accession>
<evidence type="ECO:0000256" key="5">
    <source>
        <dbReference type="RuleBase" id="RU003869"/>
    </source>
</evidence>
<dbReference type="PROSITE" id="PS00525">
    <property type="entry name" value="RIBOSOMAL_L6_1"/>
    <property type="match status" value="1"/>
</dbReference>
<organism evidence="8 9">
    <name type="scientific">Candidatus Magasanikbacteria bacterium RIFCSPHIGHO2_02_FULL_45_10</name>
    <dbReference type="NCBI Taxonomy" id="1798679"/>
    <lineage>
        <taxon>Bacteria</taxon>
        <taxon>Candidatus Magasanikiibacteriota</taxon>
    </lineage>
</organism>
<dbReference type="GO" id="GO:0003735">
    <property type="term" value="F:structural constituent of ribosome"/>
    <property type="evidence" value="ECO:0007669"/>
    <property type="project" value="UniProtKB-UniRule"/>
</dbReference>
<evidence type="ECO:0000256" key="3">
    <source>
        <dbReference type="ARBA" id="ARBA00023274"/>
    </source>
</evidence>
<evidence type="ECO:0000256" key="4">
    <source>
        <dbReference type="HAMAP-Rule" id="MF_01365"/>
    </source>
</evidence>